<evidence type="ECO:0000256" key="2">
    <source>
        <dbReference type="ARBA" id="ARBA00007441"/>
    </source>
</evidence>
<dbReference type="AlphaFoldDB" id="A0AA35M780"/>
<dbReference type="Gene3D" id="3.40.640.10">
    <property type="entry name" value="Type I PLP-dependent aspartate aminotransferase-like (Major domain)"/>
    <property type="match status" value="1"/>
</dbReference>
<sequence length="165" mass="18046">MPTLVLVVSGMDSHPRDILFDSAAEGYAGIAAFQTIAGTGANHLGVLLVARATGIDFTKDQWKTLLRAELSASVRHRLRFATGDLDEEAWAVRQFVRNTSTEFVVAQSFSKNFGLYGERIGALHVVCCSADSRSKVLGSLRQVSYAELTTFPINDANIVEHSSWR</sequence>
<comment type="caution">
    <text evidence="10">The sequence shown here is derived from an EMBL/GenBank/DDBJ whole genome shotgun (WGS) entry which is preliminary data.</text>
</comment>
<dbReference type="Proteomes" id="UP001160390">
    <property type="component" value="Unassembled WGS sequence"/>
</dbReference>
<proteinExistence type="inferred from homology"/>
<evidence type="ECO:0000256" key="3">
    <source>
        <dbReference type="ARBA" id="ARBA00011738"/>
    </source>
</evidence>
<comment type="subunit">
    <text evidence="3">Homodimer.</text>
</comment>
<keyword evidence="7" id="KW-0663">Pyridoxal phosphate</keyword>
<dbReference type="GO" id="GO:0005739">
    <property type="term" value="C:mitochondrion"/>
    <property type="evidence" value="ECO:0007669"/>
    <property type="project" value="TreeGrafter"/>
</dbReference>
<dbReference type="SUPFAM" id="SSF53383">
    <property type="entry name" value="PLP-dependent transferases"/>
    <property type="match status" value="1"/>
</dbReference>
<evidence type="ECO:0000259" key="9">
    <source>
        <dbReference type="Pfam" id="PF00155"/>
    </source>
</evidence>
<dbReference type="EC" id="2.6.1.1" evidence="4"/>
<dbReference type="GO" id="GO:0030170">
    <property type="term" value="F:pyridoxal phosphate binding"/>
    <property type="evidence" value="ECO:0007669"/>
    <property type="project" value="InterPro"/>
</dbReference>
<dbReference type="Pfam" id="PF00155">
    <property type="entry name" value="Aminotran_1_2"/>
    <property type="match status" value="1"/>
</dbReference>
<dbReference type="InterPro" id="IPR004838">
    <property type="entry name" value="NHTrfase_class1_PyrdxlP-BS"/>
</dbReference>
<dbReference type="EMBL" id="CABFNP030001168">
    <property type="protein sequence ID" value="CAI6091494.1"/>
    <property type="molecule type" value="Genomic_DNA"/>
</dbReference>
<dbReference type="PANTHER" id="PTHR11879">
    <property type="entry name" value="ASPARTATE AMINOTRANSFERASE"/>
    <property type="match status" value="1"/>
</dbReference>
<evidence type="ECO:0000256" key="7">
    <source>
        <dbReference type="ARBA" id="ARBA00022898"/>
    </source>
</evidence>
<dbReference type="InterPro" id="IPR004839">
    <property type="entry name" value="Aminotransferase_I/II_large"/>
</dbReference>
<evidence type="ECO:0000313" key="10">
    <source>
        <dbReference type="EMBL" id="CAI6091494.1"/>
    </source>
</evidence>
<evidence type="ECO:0000256" key="4">
    <source>
        <dbReference type="ARBA" id="ARBA00012753"/>
    </source>
</evidence>
<name>A0AA35M780_9HYPO</name>
<keyword evidence="5" id="KW-0032">Aminotransferase</keyword>
<comment type="catalytic activity">
    <reaction evidence="8">
        <text>L-aspartate + 2-oxoglutarate = oxaloacetate + L-glutamate</text>
        <dbReference type="Rhea" id="RHEA:21824"/>
        <dbReference type="ChEBI" id="CHEBI:16452"/>
        <dbReference type="ChEBI" id="CHEBI:16810"/>
        <dbReference type="ChEBI" id="CHEBI:29985"/>
        <dbReference type="ChEBI" id="CHEBI:29991"/>
        <dbReference type="EC" id="2.6.1.1"/>
    </reaction>
</comment>
<evidence type="ECO:0000256" key="6">
    <source>
        <dbReference type="ARBA" id="ARBA00022679"/>
    </source>
</evidence>
<organism evidence="10 11">
    <name type="scientific">Clonostachys chloroleuca</name>
    <dbReference type="NCBI Taxonomy" id="1926264"/>
    <lineage>
        <taxon>Eukaryota</taxon>
        <taxon>Fungi</taxon>
        <taxon>Dikarya</taxon>
        <taxon>Ascomycota</taxon>
        <taxon>Pezizomycotina</taxon>
        <taxon>Sordariomycetes</taxon>
        <taxon>Hypocreomycetidae</taxon>
        <taxon>Hypocreales</taxon>
        <taxon>Bionectriaceae</taxon>
        <taxon>Clonostachys</taxon>
    </lineage>
</organism>
<keyword evidence="11" id="KW-1185">Reference proteome</keyword>
<dbReference type="PANTHER" id="PTHR11879:SF22">
    <property type="entry name" value="ASPARTATE AMINOTRANSFERASE, MITOCHONDRIAL"/>
    <property type="match status" value="1"/>
</dbReference>
<keyword evidence="6" id="KW-0808">Transferase</keyword>
<evidence type="ECO:0000256" key="5">
    <source>
        <dbReference type="ARBA" id="ARBA00022576"/>
    </source>
</evidence>
<dbReference type="GO" id="GO:0004069">
    <property type="term" value="F:L-aspartate:2-oxoglutarate aminotransferase activity"/>
    <property type="evidence" value="ECO:0007669"/>
    <property type="project" value="UniProtKB-EC"/>
</dbReference>
<dbReference type="InterPro" id="IPR015424">
    <property type="entry name" value="PyrdxlP-dep_Trfase"/>
</dbReference>
<dbReference type="InterPro" id="IPR015421">
    <property type="entry name" value="PyrdxlP-dep_Trfase_major"/>
</dbReference>
<accession>A0AA35M780</accession>
<feature type="domain" description="Aminotransferase class I/classII large" evidence="9">
    <location>
        <begin position="53"/>
        <end position="143"/>
    </location>
</feature>
<comment type="cofactor">
    <cofactor evidence="1">
        <name>pyridoxal 5'-phosphate</name>
        <dbReference type="ChEBI" id="CHEBI:597326"/>
    </cofactor>
</comment>
<comment type="similarity">
    <text evidence="2">Belongs to the class-I pyridoxal-phosphate-dependent aminotransferase family.</text>
</comment>
<evidence type="ECO:0000313" key="11">
    <source>
        <dbReference type="Proteomes" id="UP001160390"/>
    </source>
</evidence>
<protein>
    <recommendedName>
        <fullName evidence="4">aspartate transaminase</fullName>
        <ecNumber evidence="4">2.6.1.1</ecNumber>
    </recommendedName>
</protein>
<gene>
    <name evidence="10" type="ORF">CCHLO57077_00018039</name>
</gene>
<evidence type="ECO:0000256" key="1">
    <source>
        <dbReference type="ARBA" id="ARBA00001933"/>
    </source>
</evidence>
<reference evidence="10" key="1">
    <citation type="submission" date="2023-01" db="EMBL/GenBank/DDBJ databases">
        <authorList>
            <person name="Piombo E."/>
        </authorList>
    </citation>
    <scope>NUCLEOTIDE SEQUENCE</scope>
</reference>
<dbReference type="InterPro" id="IPR000796">
    <property type="entry name" value="Asp_trans"/>
</dbReference>
<dbReference type="GO" id="GO:0006520">
    <property type="term" value="P:amino acid metabolic process"/>
    <property type="evidence" value="ECO:0007669"/>
    <property type="project" value="InterPro"/>
</dbReference>
<dbReference type="PROSITE" id="PS00105">
    <property type="entry name" value="AA_TRANSFER_CLASS_1"/>
    <property type="match status" value="1"/>
</dbReference>
<evidence type="ECO:0000256" key="8">
    <source>
        <dbReference type="ARBA" id="ARBA00049185"/>
    </source>
</evidence>